<organism evidence="1 2">
    <name type="scientific">Pseudoalteromonas tetraodonis GFC</name>
    <dbReference type="NCBI Taxonomy" id="1315271"/>
    <lineage>
        <taxon>Bacteria</taxon>
        <taxon>Pseudomonadati</taxon>
        <taxon>Pseudomonadota</taxon>
        <taxon>Gammaproteobacteria</taxon>
        <taxon>Alteromonadales</taxon>
        <taxon>Pseudoalteromonadaceae</taxon>
        <taxon>Pseudoalteromonas</taxon>
    </lineage>
</organism>
<dbReference type="RefSeq" id="WP_244186394.1">
    <property type="nucleotide sequence ID" value="NZ_BJXY01000014.1"/>
</dbReference>
<reference evidence="1" key="1">
    <citation type="journal article" date="2014" name="Int. J. Syst. Evol. Microbiol.">
        <title>Complete genome sequence of Corynebacterium casei LMG S-19264T (=DSM 44701T), isolated from a smear-ripened cheese.</title>
        <authorList>
            <consortium name="US DOE Joint Genome Institute (JGI-PGF)"/>
            <person name="Walter F."/>
            <person name="Albersmeier A."/>
            <person name="Kalinowski J."/>
            <person name="Ruckert C."/>
        </authorList>
    </citation>
    <scope>NUCLEOTIDE SEQUENCE</scope>
    <source>
        <strain evidence="1">NBRC 103034</strain>
    </source>
</reference>
<dbReference type="EMBL" id="BSNE01000020">
    <property type="protein sequence ID" value="GLQ04280.1"/>
    <property type="molecule type" value="Genomic_DNA"/>
</dbReference>
<reference evidence="1" key="2">
    <citation type="submission" date="2023-01" db="EMBL/GenBank/DDBJ databases">
        <title>Draft genome sequence of Pseudoalteromonas tetraodonis strain NBRC 103034.</title>
        <authorList>
            <person name="Sun Q."/>
            <person name="Mori K."/>
        </authorList>
    </citation>
    <scope>NUCLEOTIDE SEQUENCE</scope>
    <source>
        <strain evidence="1">NBRC 103034</strain>
    </source>
</reference>
<accession>A0AA37W597</accession>
<protein>
    <recommendedName>
        <fullName evidence="3">CD-NTase-associated protein 12/Pycsar effector protein TIR domain-containing protein</fullName>
    </recommendedName>
</protein>
<keyword evidence="2" id="KW-1185">Reference proteome</keyword>
<gene>
    <name evidence="1" type="ORF">GCM10007914_31610</name>
</gene>
<proteinExistence type="predicted"/>
<evidence type="ECO:0000313" key="2">
    <source>
        <dbReference type="Proteomes" id="UP001161408"/>
    </source>
</evidence>
<evidence type="ECO:0000313" key="1">
    <source>
        <dbReference type="EMBL" id="GLQ04280.1"/>
    </source>
</evidence>
<evidence type="ECO:0008006" key="3">
    <source>
        <dbReference type="Google" id="ProtNLM"/>
    </source>
</evidence>
<name>A0AA37W597_9GAMM</name>
<dbReference type="Proteomes" id="UP001161408">
    <property type="component" value="Unassembled WGS sequence"/>
</dbReference>
<sequence>MTIKVFYSWQSDINAKYNRYFQLDCLKAAVKKVNQEFDLKESMREDHDTKGVPGSPDIATTILSKIESSDIFIGDITFVSFSESGRALSNPNVLIELGYAMYALGDERVINVINTSFGEANGNIPFDLAHKRWPISYELSDKNISDKAEVKKKLIDSFVSALKPYAKQPKVVGPKFSSNGEKVKHQEAVRQQLSEYIQKINYEKLRRRVILRDLDRVDNYPEVSDDDGISPWFKVELAQLYHRGVQVFLKAGALSLCEDGSLRFRDTKSGEQGDERVFLVGEIPFVNIETINFYGDEYDYFPHIFCHFSEKNQEPYERLIFCKEIDMGHGYKYYSEIETLENVQENSKKYGLQYFA</sequence>
<comment type="caution">
    <text evidence="1">The sequence shown here is derived from an EMBL/GenBank/DDBJ whole genome shotgun (WGS) entry which is preliminary data.</text>
</comment>
<dbReference type="AlphaFoldDB" id="A0AA37W597"/>